<organism evidence="1 2">
    <name type="scientific">Aphanothece hegewaldii CCALA 016</name>
    <dbReference type="NCBI Taxonomy" id="2107694"/>
    <lineage>
        <taxon>Bacteria</taxon>
        <taxon>Bacillati</taxon>
        <taxon>Cyanobacteriota</taxon>
        <taxon>Cyanophyceae</taxon>
        <taxon>Oscillatoriophycideae</taxon>
        <taxon>Chroococcales</taxon>
        <taxon>Aphanothecaceae</taxon>
        <taxon>Aphanothece</taxon>
    </lineage>
</organism>
<dbReference type="Proteomes" id="UP000239001">
    <property type="component" value="Unassembled WGS sequence"/>
</dbReference>
<gene>
    <name evidence="1" type="ORF">C7H19_24130</name>
</gene>
<dbReference type="RefSeq" id="WP_106459461.1">
    <property type="nucleotide sequence ID" value="NZ_PXOH01000060.1"/>
</dbReference>
<evidence type="ECO:0000313" key="2">
    <source>
        <dbReference type="Proteomes" id="UP000239001"/>
    </source>
</evidence>
<dbReference type="EMBL" id="PXOH01000060">
    <property type="protein sequence ID" value="PSF30018.1"/>
    <property type="molecule type" value="Genomic_DNA"/>
</dbReference>
<accession>A0A2T1LQT7</accession>
<proteinExistence type="predicted"/>
<sequence>MSTKTQTTQVKTFEFEQSNFPSLLLYEFEHTWNNITLDALSPDEQEGLSRLIGASGIESSPVYRPEVLLIKAERGIVKGVYGPGLFRYGDYIVLKVGENVARVEQEGDRLLVGKLKGKITVIEKEDAKKQKYPTAFCTFVAPDKSVFKVRVSLDSQQQGKGAGELEATLVNEESILPYLGQVPSPAIPMHELGEGEFEIIGFSKYQSENGTRHKIHLADGKVVWARGNSEMLLDSDYTKPEGKPLTLVVSHIEEFAPDKFKVDNAIRERLPRLTGVTESLAIETQAQTILDEDEIDKTEFEVNDEDAPF</sequence>
<name>A0A2T1LQT7_9CHRO</name>
<comment type="caution">
    <text evidence="1">The sequence shown here is derived from an EMBL/GenBank/DDBJ whole genome shotgun (WGS) entry which is preliminary data.</text>
</comment>
<reference evidence="1 2" key="2">
    <citation type="submission" date="2018-03" db="EMBL/GenBank/DDBJ databases">
        <authorList>
            <person name="Keele B.F."/>
        </authorList>
    </citation>
    <scope>NUCLEOTIDE SEQUENCE [LARGE SCALE GENOMIC DNA]</scope>
    <source>
        <strain evidence="1 2">CCALA 016</strain>
    </source>
</reference>
<dbReference type="AlphaFoldDB" id="A0A2T1LQT7"/>
<reference evidence="1 2" key="1">
    <citation type="submission" date="2018-03" db="EMBL/GenBank/DDBJ databases">
        <title>The ancient ancestry and fast evolution of plastids.</title>
        <authorList>
            <person name="Moore K.R."/>
            <person name="Magnabosco C."/>
            <person name="Momper L."/>
            <person name="Gold D.A."/>
            <person name="Bosak T."/>
            <person name="Fournier G.P."/>
        </authorList>
    </citation>
    <scope>NUCLEOTIDE SEQUENCE [LARGE SCALE GENOMIC DNA]</scope>
    <source>
        <strain evidence="1 2">CCALA 016</strain>
    </source>
</reference>
<keyword evidence="2" id="KW-1185">Reference proteome</keyword>
<dbReference type="OrthoDB" id="505444at2"/>
<protein>
    <submittedName>
        <fullName evidence="1">Uncharacterized protein</fullName>
    </submittedName>
</protein>
<evidence type="ECO:0000313" key="1">
    <source>
        <dbReference type="EMBL" id="PSF30018.1"/>
    </source>
</evidence>